<gene>
    <name evidence="2" type="ORF">LCGC14_1907420</name>
</gene>
<dbReference type="EMBL" id="LAZR01020084">
    <property type="protein sequence ID" value="KKL90167.1"/>
    <property type="molecule type" value="Genomic_DNA"/>
</dbReference>
<protein>
    <submittedName>
        <fullName evidence="2">Uncharacterized protein</fullName>
    </submittedName>
</protein>
<reference evidence="2" key="1">
    <citation type="journal article" date="2015" name="Nature">
        <title>Complex archaea that bridge the gap between prokaryotes and eukaryotes.</title>
        <authorList>
            <person name="Spang A."/>
            <person name="Saw J.H."/>
            <person name="Jorgensen S.L."/>
            <person name="Zaremba-Niedzwiedzka K."/>
            <person name="Martijn J."/>
            <person name="Lind A.E."/>
            <person name="van Eijk R."/>
            <person name="Schleper C."/>
            <person name="Guy L."/>
            <person name="Ettema T.J."/>
        </authorList>
    </citation>
    <scope>NUCLEOTIDE SEQUENCE</scope>
</reference>
<dbReference type="AlphaFoldDB" id="A0A0F9ISS5"/>
<accession>A0A0F9ISS5</accession>
<evidence type="ECO:0000256" key="1">
    <source>
        <dbReference type="SAM" id="Coils"/>
    </source>
</evidence>
<proteinExistence type="predicted"/>
<name>A0A0F9ISS5_9ZZZZ</name>
<comment type="caution">
    <text evidence="2">The sequence shown here is derived from an EMBL/GenBank/DDBJ whole genome shotgun (WGS) entry which is preliminary data.</text>
</comment>
<evidence type="ECO:0000313" key="2">
    <source>
        <dbReference type="EMBL" id="KKL90167.1"/>
    </source>
</evidence>
<keyword evidence="1" id="KW-0175">Coiled coil</keyword>
<sequence>MENILRQRNEALSKVQCLEIEVALLQEALETAIDCHNEDEPGCGCWIPMARATSIKT</sequence>
<feature type="coiled-coil region" evidence="1">
    <location>
        <begin position="1"/>
        <end position="28"/>
    </location>
</feature>
<organism evidence="2">
    <name type="scientific">marine sediment metagenome</name>
    <dbReference type="NCBI Taxonomy" id="412755"/>
    <lineage>
        <taxon>unclassified sequences</taxon>
        <taxon>metagenomes</taxon>
        <taxon>ecological metagenomes</taxon>
    </lineage>
</organism>